<evidence type="ECO:0000256" key="6">
    <source>
        <dbReference type="ARBA" id="ARBA00022603"/>
    </source>
</evidence>
<evidence type="ECO:0000256" key="1">
    <source>
        <dbReference type="ARBA" id="ARBA00004496"/>
    </source>
</evidence>
<evidence type="ECO:0000256" key="3">
    <source>
        <dbReference type="ARBA" id="ARBA00011890"/>
    </source>
</evidence>
<organism evidence="13 14">
    <name type="scientific">Tessaracoccus oleiagri</name>
    <dbReference type="NCBI Taxonomy" id="686624"/>
    <lineage>
        <taxon>Bacteria</taxon>
        <taxon>Bacillati</taxon>
        <taxon>Actinomycetota</taxon>
        <taxon>Actinomycetes</taxon>
        <taxon>Propionibacteriales</taxon>
        <taxon>Propionibacteriaceae</taxon>
        <taxon>Tessaracoccus</taxon>
    </lineage>
</organism>
<evidence type="ECO:0000256" key="12">
    <source>
        <dbReference type="SAM" id="MobiDB-lite"/>
    </source>
</evidence>
<evidence type="ECO:0000313" key="13">
    <source>
        <dbReference type="EMBL" id="SDL33086.1"/>
    </source>
</evidence>
<protein>
    <recommendedName>
        <fullName evidence="4">Protein-L-isoaspartate O-methyltransferase</fullName>
        <ecNumber evidence="3">2.1.1.77</ecNumber>
    </recommendedName>
    <alternativeName>
        <fullName evidence="11">L-isoaspartyl protein carboxyl methyltransferase</fullName>
    </alternativeName>
    <alternativeName>
        <fullName evidence="9">Protein L-isoaspartyl methyltransferase</fullName>
    </alternativeName>
    <alternativeName>
        <fullName evidence="10">Protein-beta-aspartate methyltransferase</fullName>
    </alternativeName>
</protein>
<dbReference type="SUPFAM" id="SSF53335">
    <property type="entry name" value="S-adenosyl-L-methionine-dependent methyltransferases"/>
    <property type="match status" value="1"/>
</dbReference>
<dbReference type="EC" id="2.1.1.77" evidence="3"/>
<evidence type="ECO:0000256" key="11">
    <source>
        <dbReference type="ARBA" id="ARBA00031350"/>
    </source>
</evidence>
<keyword evidence="14" id="KW-1185">Reference proteome</keyword>
<dbReference type="AlphaFoldDB" id="A0A1G9J775"/>
<reference evidence="13 14" key="1">
    <citation type="submission" date="2016-10" db="EMBL/GenBank/DDBJ databases">
        <authorList>
            <person name="de Groot N.N."/>
        </authorList>
    </citation>
    <scope>NUCLEOTIDE SEQUENCE [LARGE SCALE GENOMIC DNA]</scope>
    <source>
        <strain evidence="13 14">CGMCC 1.9159</strain>
    </source>
</reference>
<dbReference type="Gene3D" id="3.40.50.150">
    <property type="entry name" value="Vaccinia Virus protein VP39"/>
    <property type="match status" value="1"/>
</dbReference>
<accession>A0A1G9J775</accession>
<feature type="region of interest" description="Disordered" evidence="12">
    <location>
        <begin position="19"/>
        <end position="46"/>
    </location>
</feature>
<dbReference type="EMBL" id="FNGP01000002">
    <property type="protein sequence ID" value="SDL33086.1"/>
    <property type="molecule type" value="Genomic_DNA"/>
</dbReference>
<evidence type="ECO:0000256" key="2">
    <source>
        <dbReference type="ARBA" id="ARBA00005369"/>
    </source>
</evidence>
<dbReference type="Pfam" id="PF01135">
    <property type="entry name" value="PCMT"/>
    <property type="match status" value="1"/>
</dbReference>
<dbReference type="InterPro" id="IPR000682">
    <property type="entry name" value="PCMT"/>
</dbReference>
<dbReference type="GO" id="GO:0004719">
    <property type="term" value="F:protein-L-isoaspartate (D-aspartate) O-methyltransferase activity"/>
    <property type="evidence" value="ECO:0007669"/>
    <property type="project" value="UniProtKB-EC"/>
</dbReference>
<evidence type="ECO:0000256" key="5">
    <source>
        <dbReference type="ARBA" id="ARBA00022490"/>
    </source>
</evidence>
<evidence type="ECO:0000256" key="8">
    <source>
        <dbReference type="ARBA" id="ARBA00022691"/>
    </source>
</evidence>
<dbReference type="PANTHER" id="PTHR11579">
    <property type="entry name" value="PROTEIN-L-ISOASPARTATE O-METHYLTRANSFERASE"/>
    <property type="match status" value="1"/>
</dbReference>
<dbReference type="STRING" id="686624.SAMN04488242_1064"/>
<evidence type="ECO:0000256" key="9">
    <source>
        <dbReference type="ARBA" id="ARBA00030757"/>
    </source>
</evidence>
<evidence type="ECO:0000256" key="7">
    <source>
        <dbReference type="ARBA" id="ARBA00022679"/>
    </source>
</evidence>
<dbReference type="InterPro" id="IPR029063">
    <property type="entry name" value="SAM-dependent_MTases_sf"/>
</dbReference>
<keyword evidence="6 13" id="KW-0489">Methyltransferase</keyword>
<feature type="compositionally biased region" description="Basic and acidic residues" evidence="12">
    <location>
        <begin position="19"/>
        <end position="35"/>
    </location>
</feature>
<gene>
    <name evidence="13" type="ORF">SAMN04488242_1064</name>
</gene>
<dbReference type="RefSeq" id="WP_093249686.1">
    <property type="nucleotide sequence ID" value="NZ_FNGP01000002.1"/>
</dbReference>
<evidence type="ECO:0000256" key="10">
    <source>
        <dbReference type="ARBA" id="ARBA00031323"/>
    </source>
</evidence>
<proteinExistence type="inferred from homology"/>
<keyword evidence="8" id="KW-0949">S-adenosyl-L-methionine</keyword>
<dbReference type="GO" id="GO:0032259">
    <property type="term" value="P:methylation"/>
    <property type="evidence" value="ECO:0007669"/>
    <property type="project" value="UniProtKB-KW"/>
</dbReference>
<comment type="similarity">
    <text evidence="2">Belongs to the methyltransferase superfamily. L-isoaspartyl/D-aspartyl protein methyltransferase family.</text>
</comment>
<comment type="subcellular location">
    <subcellularLocation>
        <location evidence="1">Cytoplasm</location>
    </subcellularLocation>
</comment>
<keyword evidence="7 13" id="KW-0808">Transferase</keyword>
<keyword evidence="5" id="KW-0963">Cytoplasm</keyword>
<evidence type="ECO:0000256" key="4">
    <source>
        <dbReference type="ARBA" id="ARBA00013346"/>
    </source>
</evidence>
<sequence>MTEQLEARVEEAIAASPRRDFLPEKVKDRADEDRPLPIPRNQTNSQPTTVRDMLYLLDVPEGAKVLDVGSGSAWTTAILAHLTGPEGSVLGLEIEPELVEFGRANLAKVDRPWARVQQAVKGKLGHASEGPFDRILVSAGSRKLPPELVSQLAPGGIMVMPVAGQLWRVTKDENGKATIDRFGQYLFVPLR</sequence>
<dbReference type="GO" id="GO:0005737">
    <property type="term" value="C:cytoplasm"/>
    <property type="evidence" value="ECO:0007669"/>
    <property type="project" value="UniProtKB-SubCell"/>
</dbReference>
<name>A0A1G9J775_9ACTN</name>
<dbReference type="PANTHER" id="PTHR11579:SF0">
    <property type="entry name" value="PROTEIN-L-ISOASPARTATE(D-ASPARTATE) O-METHYLTRANSFERASE"/>
    <property type="match status" value="1"/>
</dbReference>
<evidence type="ECO:0000313" key="14">
    <source>
        <dbReference type="Proteomes" id="UP000199475"/>
    </source>
</evidence>
<dbReference type="CDD" id="cd02440">
    <property type="entry name" value="AdoMet_MTases"/>
    <property type="match status" value="1"/>
</dbReference>
<dbReference type="Proteomes" id="UP000199475">
    <property type="component" value="Unassembled WGS sequence"/>
</dbReference>
<dbReference type="OrthoDB" id="4035289at2"/>